<sequence length="31" mass="3756">MIYLPKLQSLTQIYIFSIYTDLIKIYCVKSR</sequence>
<organism evidence="1">
    <name type="scientific">Myoviridae sp. ctPuP5</name>
    <dbReference type="NCBI Taxonomy" id="2823543"/>
    <lineage>
        <taxon>Viruses</taxon>
        <taxon>Duplodnaviria</taxon>
        <taxon>Heunggongvirae</taxon>
        <taxon>Uroviricota</taxon>
        <taxon>Caudoviricetes</taxon>
    </lineage>
</organism>
<accession>A0A8S5L9Q0</accession>
<dbReference type="EMBL" id="BK014662">
    <property type="protein sequence ID" value="DAD66622.1"/>
    <property type="molecule type" value="Genomic_DNA"/>
</dbReference>
<proteinExistence type="predicted"/>
<protein>
    <submittedName>
        <fullName evidence="1">Uncharacterized protein</fullName>
    </submittedName>
</protein>
<reference evidence="1" key="1">
    <citation type="journal article" date="2021" name="Proc. Natl. Acad. Sci. U.S.A.">
        <title>A Catalog of Tens of Thousands of Viruses from Human Metagenomes Reveals Hidden Associations with Chronic Diseases.</title>
        <authorList>
            <person name="Tisza M.J."/>
            <person name="Buck C.B."/>
        </authorList>
    </citation>
    <scope>NUCLEOTIDE SEQUENCE</scope>
    <source>
        <strain evidence="1">CtPuP5</strain>
    </source>
</reference>
<name>A0A8S5L9Q0_9CAUD</name>
<evidence type="ECO:0000313" key="1">
    <source>
        <dbReference type="EMBL" id="DAD66622.1"/>
    </source>
</evidence>